<evidence type="ECO:0000256" key="3">
    <source>
        <dbReference type="ARBA" id="ARBA00022679"/>
    </source>
</evidence>
<evidence type="ECO:0000256" key="4">
    <source>
        <dbReference type="ARBA" id="ARBA00022729"/>
    </source>
</evidence>
<comment type="caution">
    <text evidence="8">The sequence shown here is derived from an EMBL/GenBank/DDBJ whole genome shotgun (WGS) entry which is preliminary data.</text>
</comment>
<accession>A0A512J4X3</accession>
<dbReference type="GO" id="GO:0016740">
    <property type="term" value="F:transferase activity"/>
    <property type="evidence" value="ECO:0007669"/>
    <property type="project" value="UniProtKB-KW"/>
</dbReference>
<evidence type="ECO:0000313" key="11">
    <source>
        <dbReference type="Proteomes" id="UP001156856"/>
    </source>
</evidence>
<keyword evidence="5" id="KW-0574">Periplasm</keyword>
<name>A0A512J4X3_9HYPH</name>
<evidence type="ECO:0000313" key="8">
    <source>
        <dbReference type="EMBL" id="GEP05011.1"/>
    </source>
</evidence>
<evidence type="ECO:0000256" key="6">
    <source>
        <dbReference type="ARBA" id="ARBA00022841"/>
    </source>
</evidence>
<evidence type="ECO:0000259" key="7">
    <source>
        <dbReference type="Pfam" id="PF16822"/>
    </source>
</evidence>
<evidence type="ECO:0000313" key="10">
    <source>
        <dbReference type="Proteomes" id="UP000321960"/>
    </source>
</evidence>
<dbReference type="OrthoDB" id="5243588at2"/>
<organism evidence="8 10">
    <name type="scientific">Methylobacterium oxalidis</name>
    <dbReference type="NCBI Taxonomy" id="944322"/>
    <lineage>
        <taxon>Bacteria</taxon>
        <taxon>Pseudomonadati</taxon>
        <taxon>Pseudomonadota</taxon>
        <taxon>Alphaproteobacteria</taxon>
        <taxon>Hyphomicrobiales</taxon>
        <taxon>Methylobacteriaceae</taxon>
        <taxon>Methylobacterium</taxon>
    </lineage>
</organism>
<reference evidence="11" key="2">
    <citation type="journal article" date="2019" name="Int. J. Syst. Evol. Microbiol.">
        <title>The Global Catalogue of Microorganisms (GCM) 10K type strain sequencing project: providing services to taxonomists for standard genome sequencing and annotation.</title>
        <authorList>
            <consortium name="The Broad Institute Genomics Platform"/>
            <consortium name="The Broad Institute Genome Sequencing Center for Infectious Disease"/>
            <person name="Wu L."/>
            <person name="Ma J."/>
        </authorList>
    </citation>
    <scope>NUCLEOTIDE SEQUENCE [LARGE SCALE GENOMIC DNA]</scope>
    <source>
        <strain evidence="11">NBRC 107715</strain>
    </source>
</reference>
<reference evidence="9" key="4">
    <citation type="submission" date="2023-01" db="EMBL/GenBank/DDBJ databases">
        <title>Draft genome sequence of Methylobacterium oxalidis strain NBRC 107715.</title>
        <authorList>
            <person name="Sun Q."/>
            <person name="Mori K."/>
        </authorList>
    </citation>
    <scope>NUCLEOTIDE SEQUENCE</scope>
    <source>
        <strain evidence="9">NBRC 107715</strain>
    </source>
</reference>
<keyword evidence="6" id="KW-0016">Alginate biosynthesis</keyword>
<evidence type="ECO:0000256" key="2">
    <source>
        <dbReference type="ARBA" id="ARBA00005182"/>
    </source>
</evidence>
<keyword evidence="4" id="KW-0732">Signal</keyword>
<dbReference type="AlphaFoldDB" id="A0A512J4X3"/>
<protein>
    <recommendedName>
        <fullName evidence="7">AlgX/AlgJ SGNH hydrolase-like domain-containing protein</fullName>
    </recommendedName>
</protein>
<keyword evidence="3" id="KW-0808">Transferase</keyword>
<dbReference type="GO" id="GO:0042597">
    <property type="term" value="C:periplasmic space"/>
    <property type="evidence" value="ECO:0007669"/>
    <property type="project" value="UniProtKB-SubCell"/>
</dbReference>
<dbReference type="Proteomes" id="UP000321960">
    <property type="component" value="Unassembled WGS sequence"/>
</dbReference>
<evidence type="ECO:0000256" key="5">
    <source>
        <dbReference type="ARBA" id="ARBA00022764"/>
    </source>
</evidence>
<dbReference type="GO" id="GO:0042121">
    <property type="term" value="P:alginic acid biosynthetic process"/>
    <property type="evidence" value="ECO:0007669"/>
    <property type="project" value="UniProtKB-UniPathway"/>
</dbReference>
<evidence type="ECO:0000256" key="1">
    <source>
        <dbReference type="ARBA" id="ARBA00004418"/>
    </source>
</evidence>
<dbReference type="Proteomes" id="UP001156856">
    <property type="component" value="Unassembled WGS sequence"/>
</dbReference>
<dbReference type="InterPro" id="IPR031811">
    <property type="entry name" value="ALGX/ALGJ_SGNH-like"/>
</dbReference>
<dbReference type="Pfam" id="PF16822">
    <property type="entry name" value="ALGX"/>
    <property type="match status" value="1"/>
</dbReference>
<sequence length="325" mass="36080">MLRDRREPAAPDAATGASSVHVGRDGWLFLTGGSNRVLAQYGRGLRRWWLLRAWARLIEARTARAARLGIRCVHTFVPEKLSVYDNLTGGLAYDPGRASTRILARRLMGQPGYVDLLAPFRAARDGPAPLYQRTDTHWTVDGCLLAYRELMRALHAVPPAGIGERPRFEIDGVRDLGAKLPGRPSEIVQHWVLQRDAVRSYANALVETHEAAGRGDELHTGAHVIYRNAAPGIDPRRVILFGDSYAHFAPILLTGLFAESFAEVHFVWSSALDWTYIEAVRPDIVVAELAERFLTRLPKDDYDVETGRRRGLKAPAARPAVARAA</sequence>
<dbReference type="UniPathway" id="UPA00286"/>
<gene>
    <name evidence="9" type="ORF">GCM10007888_21300</name>
    <name evidence="8" type="ORF">MOX02_30490</name>
</gene>
<feature type="domain" description="AlgX/AlgJ SGNH hydrolase-like" evidence="7">
    <location>
        <begin position="20"/>
        <end position="161"/>
    </location>
</feature>
<reference evidence="9" key="1">
    <citation type="journal article" date="2014" name="Int. J. Syst. Evol. Microbiol.">
        <title>Complete genome of a new Firmicutes species belonging to the dominant human colonic microbiota ('Ruminococcus bicirculans') reveals two chromosomes and a selective capacity to utilize plant glucans.</title>
        <authorList>
            <consortium name="NISC Comparative Sequencing Program"/>
            <person name="Wegmann U."/>
            <person name="Louis P."/>
            <person name="Goesmann A."/>
            <person name="Henrissat B."/>
            <person name="Duncan S.H."/>
            <person name="Flint H.J."/>
        </authorList>
    </citation>
    <scope>NUCLEOTIDE SEQUENCE</scope>
    <source>
        <strain evidence="9">NBRC 107715</strain>
    </source>
</reference>
<proteinExistence type="predicted"/>
<comment type="subcellular location">
    <subcellularLocation>
        <location evidence="1">Periplasm</location>
    </subcellularLocation>
</comment>
<dbReference type="EMBL" id="BJZU01000060">
    <property type="protein sequence ID" value="GEP05011.1"/>
    <property type="molecule type" value="Genomic_DNA"/>
</dbReference>
<comment type="pathway">
    <text evidence="2">Glycan biosynthesis; alginate biosynthesis.</text>
</comment>
<evidence type="ECO:0000313" key="9">
    <source>
        <dbReference type="EMBL" id="GLS63749.1"/>
    </source>
</evidence>
<keyword evidence="11" id="KW-1185">Reference proteome</keyword>
<dbReference type="EMBL" id="BSPK01000026">
    <property type="protein sequence ID" value="GLS63749.1"/>
    <property type="molecule type" value="Genomic_DNA"/>
</dbReference>
<reference evidence="8 10" key="3">
    <citation type="submission" date="2019-07" db="EMBL/GenBank/DDBJ databases">
        <title>Whole genome shotgun sequence of Methylobacterium oxalidis NBRC 107715.</title>
        <authorList>
            <person name="Hosoyama A."/>
            <person name="Uohara A."/>
            <person name="Ohji S."/>
            <person name="Ichikawa N."/>
        </authorList>
    </citation>
    <scope>NUCLEOTIDE SEQUENCE [LARGE SCALE GENOMIC DNA]</scope>
    <source>
        <strain evidence="8 10">NBRC 107715</strain>
    </source>
</reference>
<dbReference type="RefSeq" id="WP_147026597.1">
    <property type="nucleotide sequence ID" value="NZ_BJZU01000060.1"/>
</dbReference>